<keyword evidence="5" id="KW-0969">Cilium</keyword>
<dbReference type="RefSeq" id="XP_005088967.1">
    <property type="nucleotide sequence ID" value="XM_005088910.3"/>
</dbReference>
<proteinExistence type="inferred from homology"/>
<name>A0ABM0JA63_APLCA</name>
<dbReference type="PANTHER" id="PTHR31954:SF1">
    <property type="entry name" value="CILIA- AND FLAGELLA-ASSOCIATED PROTEIN 157"/>
    <property type="match status" value="1"/>
</dbReference>
<keyword evidence="10" id="KW-0282">Flagellum</keyword>
<evidence type="ECO:0000256" key="2">
    <source>
        <dbReference type="ARBA" id="ARBA00010841"/>
    </source>
</evidence>
<dbReference type="InterPro" id="IPR038844">
    <property type="entry name" value="CFAP157"/>
</dbReference>
<dbReference type="GeneID" id="101856476"/>
<comment type="subcellular location">
    <subcellularLocation>
        <location evidence="1">Cell projection</location>
        <location evidence="1">Cilium</location>
    </subcellularLocation>
</comment>
<feature type="region of interest" description="Disordered" evidence="8">
    <location>
        <begin position="1"/>
        <end position="36"/>
    </location>
</feature>
<dbReference type="PANTHER" id="PTHR31954">
    <property type="entry name" value="CILIA- AND FLAGELLA-ASSOCIATED PROTEIN 157"/>
    <property type="match status" value="1"/>
</dbReference>
<evidence type="ECO:0000256" key="8">
    <source>
        <dbReference type="SAM" id="MobiDB-lite"/>
    </source>
</evidence>
<sequence>MPPKKKKGSGKGKKGKGKGKGAKQPPQNQAAKVDPETKEFFLIQIKDLEERLVRYQKKCDELEVANAQFHDKYDQMATDKREIVAFWKKQVEQKTDEIADLNDRHIGLQQMRDNEREDFKRQLQEQRSEYQDMKDHLTSDNMILGGKLAALEEFKVQKEDLMAKFAMMEEELAKKDADHKEHLYTLEKKAVMDKDRLKKEMILRVNQVAAEFRKVSNKQMAETTKRTIRENVSINAQLAKMSDKTIELIQENDELKEKEKKMKQQMDMLETNEKELAKKNHSNMKVIRMMTEKCRNQEAMITEFEMREQEYQELEAEADILRQQVSSTREEIQQMARDNELLEEKSQSLGHAYEKEVAARGKVEEIFKQASDSLQSVLTSSAPDDEDLDEERKIGELQKREHMLENLLVILNSAAALGLAPKPGEMGKQWPQQMEVHGSIPASRKGLLSGDVPRSPMFQGAGSLPHYSLGDLGLIPRPLQNITTSVDKMKVISKNTKLGALRGVLQKSVSTQTVSAPKALFYADQLVGKMPDQTHQAVLRELQTRELRCPPAGNAPPPAAKKLVTGVN</sequence>
<evidence type="ECO:0000313" key="10">
    <source>
        <dbReference type="RefSeq" id="XP_005088967.1"/>
    </source>
</evidence>
<dbReference type="Proteomes" id="UP000694888">
    <property type="component" value="Unplaced"/>
</dbReference>
<gene>
    <name evidence="10" type="primary">LOC101856476</name>
</gene>
<evidence type="ECO:0000256" key="4">
    <source>
        <dbReference type="ARBA" id="ARBA00023054"/>
    </source>
</evidence>
<evidence type="ECO:0000256" key="1">
    <source>
        <dbReference type="ARBA" id="ARBA00004138"/>
    </source>
</evidence>
<protein>
    <recommendedName>
        <fullName evidence="3">Cilia- and flagella-associated protein 157</fullName>
    </recommendedName>
</protein>
<feature type="compositionally biased region" description="Basic residues" evidence="8">
    <location>
        <begin position="1"/>
        <end position="21"/>
    </location>
</feature>
<comment type="similarity">
    <text evidence="2">Belongs to the CFAP157 family.</text>
</comment>
<accession>A0ABM0JA63</accession>
<evidence type="ECO:0000256" key="3">
    <source>
        <dbReference type="ARBA" id="ARBA00014087"/>
    </source>
</evidence>
<evidence type="ECO:0000256" key="7">
    <source>
        <dbReference type="SAM" id="Coils"/>
    </source>
</evidence>
<keyword evidence="6" id="KW-0966">Cell projection</keyword>
<keyword evidence="4 7" id="KW-0175">Coiled coil</keyword>
<evidence type="ECO:0000313" key="9">
    <source>
        <dbReference type="Proteomes" id="UP000694888"/>
    </source>
</evidence>
<reference evidence="10" key="1">
    <citation type="submission" date="2025-08" db="UniProtKB">
        <authorList>
            <consortium name="RefSeq"/>
        </authorList>
    </citation>
    <scope>IDENTIFICATION</scope>
</reference>
<keyword evidence="9" id="KW-1185">Reference proteome</keyword>
<evidence type="ECO:0000256" key="6">
    <source>
        <dbReference type="ARBA" id="ARBA00023273"/>
    </source>
</evidence>
<evidence type="ECO:0000256" key="5">
    <source>
        <dbReference type="ARBA" id="ARBA00023069"/>
    </source>
</evidence>
<organism evidence="9 10">
    <name type="scientific">Aplysia californica</name>
    <name type="common">California sea hare</name>
    <dbReference type="NCBI Taxonomy" id="6500"/>
    <lineage>
        <taxon>Eukaryota</taxon>
        <taxon>Metazoa</taxon>
        <taxon>Spiralia</taxon>
        <taxon>Lophotrochozoa</taxon>
        <taxon>Mollusca</taxon>
        <taxon>Gastropoda</taxon>
        <taxon>Heterobranchia</taxon>
        <taxon>Euthyneura</taxon>
        <taxon>Tectipleura</taxon>
        <taxon>Aplysiida</taxon>
        <taxon>Aplysioidea</taxon>
        <taxon>Aplysiidae</taxon>
        <taxon>Aplysia</taxon>
    </lineage>
</organism>
<feature type="coiled-coil region" evidence="7">
    <location>
        <begin position="38"/>
        <end position="178"/>
    </location>
</feature>
<feature type="coiled-coil region" evidence="7">
    <location>
        <begin position="238"/>
        <end position="345"/>
    </location>
</feature>